<proteinExistence type="predicted"/>
<dbReference type="EMBL" id="HACM01004659">
    <property type="protein sequence ID" value="CRZ05101.1"/>
    <property type="molecule type" value="Transcribed_RNA"/>
</dbReference>
<accession>A0A0H5QU57</accession>
<reference evidence="1" key="1">
    <citation type="submission" date="2015-04" db="EMBL/GenBank/DDBJ databases">
        <title>The genome sequence of the plant pathogenic Rhizarian Plasmodiophora brassicae reveals insights in its biotrophic life cycle and the origin of chitin synthesis.</title>
        <authorList>
            <person name="Schwelm A."/>
            <person name="Fogelqvist J."/>
            <person name="Knaust A."/>
            <person name="Julke S."/>
            <person name="Lilja T."/>
            <person name="Dhandapani V."/>
            <person name="Bonilla-Rosso G."/>
            <person name="Karlsson M."/>
            <person name="Shevchenko A."/>
            <person name="Choi S.R."/>
            <person name="Kim H.G."/>
            <person name="Park J.Y."/>
            <person name="Lim Y.P."/>
            <person name="Ludwig-Muller J."/>
            <person name="Dixelius C."/>
        </authorList>
    </citation>
    <scope>NUCLEOTIDE SEQUENCE</scope>
    <source>
        <tissue evidence="1">Potato root galls</tissue>
    </source>
</reference>
<organism evidence="1">
    <name type="scientific">Spongospora subterranea</name>
    <dbReference type="NCBI Taxonomy" id="70186"/>
    <lineage>
        <taxon>Eukaryota</taxon>
        <taxon>Sar</taxon>
        <taxon>Rhizaria</taxon>
        <taxon>Endomyxa</taxon>
        <taxon>Phytomyxea</taxon>
        <taxon>Plasmodiophorida</taxon>
        <taxon>Plasmodiophoridae</taxon>
        <taxon>Spongospora</taxon>
    </lineage>
</organism>
<evidence type="ECO:0000313" key="1">
    <source>
        <dbReference type="EMBL" id="CRZ05101.1"/>
    </source>
</evidence>
<sequence>MGEAPLKRSCWRLRGNCSQLPRDWSLNGLTRSRPFMPKQMIALPGTHFCDMIDPDDRSPHESLTTGIKRYRLMAVLDLPTSSPIQSMMIIGGCENVCTVVNKPRNLSEIITFTDGLSIFHNLFGLLPLTS</sequence>
<name>A0A0H5QU57_9EUKA</name>
<protein>
    <submittedName>
        <fullName evidence="1">Uncharacterized protein</fullName>
    </submittedName>
</protein>
<dbReference type="AlphaFoldDB" id="A0A0H5QU57"/>